<proteinExistence type="predicted"/>
<keyword evidence="2" id="KW-1185">Reference proteome</keyword>
<dbReference type="EMBL" id="BOMV01000128">
    <property type="protein sequence ID" value="GIF02278.1"/>
    <property type="molecule type" value="Genomic_DNA"/>
</dbReference>
<evidence type="ECO:0000313" key="1">
    <source>
        <dbReference type="EMBL" id="GIF02278.1"/>
    </source>
</evidence>
<gene>
    <name evidence="1" type="ORF">Ari01nite_97420</name>
</gene>
<dbReference type="AlphaFoldDB" id="A0A919N2W6"/>
<organism evidence="1 2">
    <name type="scientific">Paractinoplanes rishiriensis</name>
    <dbReference type="NCBI Taxonomy" id="1050105"/>
    <lineage>
        <taxon>Bacteria</taxon>
        <taxon>Bacillati</taxon>
        <taxon>Actinomycetota</taxon>
        <taxon>Actinomycetes</taxon>
        <taxon>Micromonosporales</taxon>
        <taxon>Micromonosporaceae</taxon>
        <taxon>Paractinoplanes</taxon>
    </lineage>
</organism>
<evidence type="ECO:0000313" key="2">
    <source>
        <dbReference type="Proteomes" id="UP000636960"/>
    </source>
</evidence>
<accession>A0A919N2W6</accession>
<comment type="caution">
    <text evidence="1">The sequence shown here is derived from an EMBL/GenBank/DDBJ whole genome shotgun (WGS) entry which is preliminary data.</text>
</comment>
<dbReference type="RefSeq" id="WP_203791405.1">
    <property type="nucleotide sequence ID" value="NZ_BOMV01000128.1"/>
</dbReference>
<reference evidence="1" key="1">
    <citation type="submission" date="2021-01" db="EMBL/GenBank/DDBJ databases">
        <title>Whole genome shotgun sequence of Actinoplanes rishiriensis NBRC 108556.</title>
        <authorList>
            <person name="Komaki H."/>
            <person name="Tamura T."/>
        </authorList>
    </citation>
    <scope>NUCLEOTIDE SEQUENCE</scope>
    <source>
        <strain evidence="1">NBRC 108556</strain>
    </source>
</reference>
<name>A0A919N2W6_9ACTN</name>
<protein>
    <submittedName>
        <fullName evidence="1">Uncharacterized protein</fullName>
    </submittedName>
</protein>
<sequence length="47" mass="5650">MTISRTIRIVRRQRTAHDRGDQTVRARRDADRINALWQTGVWSVMWL</sequence>
<dbReference type="Proteomes" id="UP000636960">
    <property type="component" value="Unassembled WGS sequence"/>
</dbReference>